<evidence type="ECO:0000256" key="1">
    <source>
        <dbReference type="SAM" id="MobiDB-lite"/>
    </source>
</evidence>
<feature type="region of interest" description="Disordered" evidence="1">
    <location>
        <begin position="1"/>
        <end position="31"/>
    </location>
</feature>
<keyword evidence="2" id="KW-0472">Membrane</keyword>
<evidence type="ECO:0000313" key="3">
    <source>
        <dbReference type="EMBL" id="KAJ3054176.1"/>
    </source>
</evidence>
<keyword evidence="2" id="KW-1133">Transmembrane helix</keyword>
<protein>
    <submittedName>
        <fullName evidence="3">Uncharacterized protein</fullName>
    </submittedName>
</protein>
<feature type="transmembrane region" description="Helical" evidence="2">
    <location>
        <begin position="38"/>
        <end position="58"/>
    </location>
</feature>
<comment type="caution">
    <text evidence="3">The sequence shown here is derived from an EMBL/GenBank/DDBJ whole genome shotgun (WGS) entry which is preliminary data.</text>
</comment>
<accession>A0AAD5X6J3</accession>
<organism evidence="3 4">
    <name type="scientific">Rhizophlyctis rosea</name>
    <dbReference type="NCBI Taxonomy" id="64517"/>
    <lineage>
        <taxon>Eukaryota</taxon>
        <taxon>Fungi</taxon>
        <taxon>Fungi incertae sedis</taxon>
        <taxon>Chytridiomycota</taxon>
        <taxon>Chytridiomycota incertae sedis</taxon>
        <taxon>Chytridiomycetes</taxon>
        <taxon>Rhizophlyctidales</taxon>
        <taxon>Rhizophlyctidaceae</taxon>
        <taxon>Rhizophlyctis</taxon>
    </lineage>
</organism>
<dbReference type="Proteomes" id="UP001212841">
    <property type="component" value="Unassembled WGS sequence"/>
</dbReference>
<evidence type="ECO:0000313" key="4">
    <source>
        <dbReference type="Proteomes" id="UP001212841"/>
    </source>
</evidence>
<sequence length="76" mass="8567">MSVAAADPHGRPTHHNDGYLSEESEYTDDHDDVGSDKVLLFLVPVVVPMIAKMLGRYVMINFMKRLMKGVTFSKWA</sequence>
<reference evidence="3" key="1">
    <citation type="submission" date="2020-05" db="EMBL/GenBank/DDBJ databases">
        <title>Phylogenomic resolution of chytrid fungi.</title>
        <authorList>
            <person name="Stajich J.E."/>
            <person name="Amses K."/>
            <person name="Simmons R."/>
            <person name="Seto K."/>
            <person name="Myers J."/>
            <person name="Bonds A."/>
            <person name="Quandt C.A."/>
            <person name="Barry K."/>
            <person name="Liu P."/>
            <person name="Grigoriev I."/>
            <person name="Longcore J.E."/>
            <person name="James T.Y."/>
        </authorList>
    </citation>
    <scope>NUCLEOTIDE SEQUENCE</scope>
    <source>
        <strain evidence="3">JEL0318</strain>
    </source>
</reference>
<dbReference type="EMBL" id="JADGJD010000154">
    <property type="protein sequence ID" value="KAJ3054176.1"/>
    <property type="molecule type" value="Genomic_DNA"/>
</dbReference>
<keyword evidence="4" id="KW-1185">Reference proteome</keyword>
<proteinExistence type="predicted"/>
<feature type="compositionally biased region" description="Basic and acidic residues" evidence="1">
    <location>
        <begin position="8"/>
        <end position="17"/>
    </location>
</feature>
<dbReference type="AlphaFoldDB" id="A0AAD5X6J3"/>
<feature type="compositionally biased region" description="Acidic residues" evidence="1">
    <location>
        <begin position="20"/>
        <end position="31"/>
    </location>
</feature>
<name>A0AAD5X6J3_9FUNG</name>
<gene>
    <name evidence="3" type="ORF">HK097_002498</name>
</gene>
<keyword evidence="2" id="KW-0812">Transmembrane</keyword>
<evidence type="ECO:0000256" key="2">
    <source>
        <dbReference type="SAM" id="Phobius"/>
    </source>
</evidence>